<dbReference type="SUPFAM" id="SSF46966">
    <property type="entry name" value="Spectrin repeat"/>
    <property type="match status" value="1"/>
</dbReference>
<dbReference type="EMBL" id="CASHTH010004464">
    <property type="protein sequence ID" value="CAI8057663.1"/>
    <property type="molecule type" value="Genomic_DNA"/>
</dbReference>
<name>A0AA35U111_GEOBA</name>
<gene>
    <name evidence="1" type="ORF">GBAR_LOCUS31416</name>
</gene>
<keyword evidence="2" id="KW-1185">Reference proteome</keyword>
<protein>
    <submittedName>
        <fullName evidence="1">Guanine nucleotide exchange factor DBS</fullName>
    </submittedName>
</protein>
<evidence type="ECO:0000313" key="1">
    <source>
        <dbReference type="EMBL" id="CAI8057663.1"/>
    </source>
</evidence>
<feature type="non-terminal residue" evidence="1">
    <location>
        <position position="243"/>
    </location>
</feature>
<dbReference type="Proteomes" id="UP001174909">
    <property type="component" value="Unassembled WGS sequence"/>
</dbReference>
<dbReference type="AlphaFoldDB" id="A0AA35U111"/>
<dbReference type="Gene3D" id="1.20.58.60">
    <property type="match status" value="1"/>
</dbReference>
<evidence type="ECO:0000313" key="2">
    <source>
        <dbReference type="Proteomes" id="UP001174909"/>
    </source>
</evidence>
<organism evidence="1 2">
    <name type="scientific">Geodia barretti</name>
    <name type="common">Barrett's horny sponge</name>
    <dbReference type="NCBI Taxonomy" id="519541"/>
    <lineage>
        <taxon>Eukaryota</taxon>
        <taxon>Metazoa</taxon>
        <taxon>Porifera</taxon>
        <taxon>Demospongiae</taxon>
        <taxon>Heteroscleromorpha</taxon>
        <taxon>Tetractinellida</taxon>
        <taxon>Astrophorina</taxon>
        <taxon>Geodiidae</taxon>
        <taxon>Geodia</taxon>
    </lineage>
</organism>
<sequence>MLQAGGCAQKMRRWSSRNLNNTHFPFHTCGNKLRHKLMMYVSLPSPCQIIEWFEQFTNGVAQTHTELGESQQVAESLAKEVTDFETTTQQILIRTEKLLQSGTILETLKHTDHDTISTLMGKIKQLMTDFDDRLGKRKKKIDESVQLHKLTEMSLDWCIESAGLLSDFDLLCNSEDFNPAAAIVSIDQFLDENPAPSAENQQMLMELAEITENHWAKQNALFAFNRVMEISERFSYHSQMLES</sequence>
<proteinExistence type="predicted"/>
<comment type="caution">
    <text evidence="1">The sequence shown here is derived from an EMBL/GenBank/DDBJ whole genome shotgun (WGS) entry which is preliminary data.</text>
</comment>
<reference evidence="1" key="1">
    <citation type="submission" date="2023-03" db="EMBL/GenBank/DDBJ databases">
        <authorList>
            <person name="Steffen K."/>
            <person name="Cardenas P."/>
        </authorList>
    </citation>
    <scope>NUCLEOTIDE SEQUENCE</scope>
</reference>
<accession>A0AA35U111</accession>